<dbReference type="Proteomes" id="UP000803844">
    <property type="component" value="Unassembled WGS sequence"/>
</dbReference>
<dbReference type="OrthoDB" id="4898608at2759"/>
<proteinExistence type="predicted"/>
<organism evidence="2 3">
    <name type="scientific">Cryphonectria parasitica (strain ATCC 38755 / EP155)</name>
    <dbReference type="NCBI Taxonomy" id="660469"/>
    <lineage>
        <taxon>Eukaryota</taxon>
        <taxon>Fungi</taxon>
        <taxon>Dikarya</taxon>
        <taxon>Ascomycota</taxon>
        <taxon>Pezizomycotina</taxon>
        <taxon>Sordariomycetes</taxon>
        <taxon>Sordariomycetidae</taxon>
        <taxon>Diaporthales</taxon>
        <taxon>Cryphonectriaceae</taxon>
        <taxon>Cryphonectria-Endothia species complex</taxon>
        <taxon>Cryphonectria</taxon>
    </lineage>
</organism>
<feature type="region of interest" description="Disordered" evidence="1">
    <location>
        <begin position="308"/>
        <end position="336"/>
    </location>
</feature>
<keyword evidence="3" id="KW-1185">Reference proteome</keyword>
<sequence length="357" mass="39420">MAWDACVDLGTIKVSSDPDAKFMLAVRTSASLSLPDDQEDISAAELRHLVRSGSIWVTRGAPCEFQLSIGFASPLDGGLQEDLEHVIIRALESLSNAVEDKIQVEEMARSEATRITTLPPHTQQFRDFRRNPPRKARGATRDQRDIPIYDLGSNLQKDKLGSLTHAALSLLLGSRKRFDGIRCIRPRDCVTLLDIAPAVWSAHYFQEIAARVQLAPLISSALGNMLNSKSTRLRQIVQTLASDPIAELRKKTLLLILRSTPARIPNTHQPERIQSNDLPRGSFEVAILDSQACEGSILLRTEPTSAVETHGGVNATRARSKPISSSRPKLKVADRPEWAFTLKDGRDDNRKSSLARA</sequence>
<dbReference type="RefSeq" id="XP_040777183.1">
    <property type="nucleotide sequence ID" value="XM_040920479.1"/>
</dbReference>
<evidence type="ECO:0000313" key="3">
    <source>
        <dbReference type="Proteomes" id="UP000803844"/>
    </source>
</evidence>
<dbReference type="GeneID" id="63837608"/>
<protein>
    <submittedName>
        <fullName evidence="2">Uncharacterized protein</fullName>
    </submittedName>
</protein>
<evidence type="ECO:0000256" key="1">
    <source>
        <dbReference type="SAM" id="MobiDB-lite"/>
    </source>
</evidence>
<dbReference type="EMBL" id="MU032347">
    <property type="protein sequence ID" value="KAF3766222.1"/>
    <property type="molecule type" value="Genomic_DNA"/>
</dbReference>
<accession>A0A9P4Y3E1</accession>
<dbReference type="AlphaFoldDB" id="A0A9P4Y3E1"/>
<gene>
    <name evidence="2" type="ORF">M406DRAFT_330055</name>
</gene>
<reference evidence="2" key="1">
    <citation type="journal article" date="2020" name="Phytopathology">
        <title>Genome sequence of the chestnut blight fungus Cryphonectria parasitica EP155: A fundamental resource for an archetypical invasive plant pathogen.</title>
        <authorList>
            <person name="Crouch J.A."/>
            <person name="Dawe A."/>
            <person name="Aerts A."/>
            <person name="Barry K."/>
            <person name="Churchill A.C.L."/>
            <person name="Grimwood J."/>
            <person name="Hillman B."/>
            <person name="Milgroom M.G."/>
            <person name="Pangilinan J."/>
            <person name="Smith M."/>
            <person name="Salamov A."/>
            <person name="Schmutz J."/>
            <person name="Yadav J."/>
            <person name="Grigoriev I.V."/>
            <person name="Nuss D."/>
        </authorList>
    </citation>
    <scope>NUCLEOTIDE SEQUENCE</scope>
    <source>
        <strain evidence="2">EP155</strain>
    </source>
</reference>
<evidence type="ECO:0000313" key="2">
    <source>
        <dbReference type="EMBL" id="KAF3766222.1"/>
    </source>
</evidence>
<name>A0A9P4Y3E1_CRYP1</name>
<comment type="caution">
    <text evidence="2">The sequence shown here is derived from an EMBL/GenBank/DDBJ whole genome shotgun (WGS) entry which is preliminary data.</text>
</comment>